<protein>
    <recommendedName>
        <fullName evidence="3">IS5/IS1182 family transposase</fullName>
    </recommendedName>
</protein>
<accession>A0A386WFK3</accession>
<reference evidence="1 2" key="1">
    <citation type="submission" date="2017-10" db="EMBL/GenBank/DDBJ databases">
        <title>Integration of genomic and chemical information greatly accelerates assignment of the full stereostructure of myelolactone, a potent inhibitor of myeloma from a marine-derived Micromonospora.</title>
        <authorList>
            <person name="Kim M.C."/>
            <person name="Machado H."/>
            <person name="Jensen P.R."/>
            <person name="Fenical W."/>
        </authorList>
    </citation>
    <scope>NUCLEOTIDE SEQUENCE [LARGE SCALE GENOMIC DNA]</scope>
    <source>
        <strain evidence="1 2">CNY-010</strain>
    </source>
</reference>
<dbReference type="AlphaFoldDB" id="A0A386WFK3"/>
<name>A0A386WFK3_9ACTN</name>
<dbReference type="Proteomes" id="UP000267804">
    <property type="component" value="Chromosome"/>
</dbReference>
<sequence length="38" mass="4810">MSRRRRCARDYERRLDHHEPMVHWAAIIQMTRHRARLP</sequence>
<dbReference type="EMBL" id="CP024087">
    <property type="protein sequence ID" value="AYF26871.1"/>
    <property type="molecule type" value="Genomic_DNA"/>
</dbReference>
<evidence type="ECO:0008006" key="3">
    <source>
        <dbReference type="Google" id="ProtNLM"/>
    </source>
</evidence>
<gene>
    <name evidence="1" type="ORF">CSH63_05275</name>
</gene>
<evidence type="ECO:0000313" key="1">
    <source>
        <dbReference type="EMBL" id="AYF26871.1"/>
    </source>
</evidence>
<proteinExistence type="predicted"/>
<evidence type="ECO:0000313" key="2">
    <source>
        <dbReference type="Proteomes" id="UP000267804"/>
    </source>
</evidence>
<dbReference type="KEGG" id="mtua:CSH63_05275"/>
<organism evidence="1 2">
    <name type="scientific">Micromonospora tulbaghiae</name>
    <dbReference type="NCBI Taxonomy" id="479978"/>
    <lineage>
        <taxon>Bacteria</taxon>
        <taxon>Bacillati</taxon>
        <taxon>Actinomycetota</taxon>
        <taxon>Actinomycetes</taxon>
        <taxon>Micromonosporales</taxon>
        <taxon>Micromonosporaceae</taxon>
        <taxon>Micromonospora</taxon>
    </lineage>
</organism>